<proteinExistence type="predicted"/>
<evidence type="ECO:0000313" key="1">
    <source>
        <dbReference type="EMBL" id="KAH7855261.1"/>
    </source>
</evidence>
<name>A0ACB7YNR7_9ERIC</name>
<evidence type="ECO:0000313" key="2">
    <source>
        <dbReference type="Proteomes" id="UP000828048"/>
    </source>
</evidence>
<accession>A0ACB7YNR7</accession>
<gene>
    <name evidence="1" type="ORF">Vadar_023005</name>
</gene>
<comment type="caution">
    <text evidence="1">The sequence shown here is derived from an EMBL/GenBank/DDBJ whole genome shotgun (WGS) entry which is preliminary data.</text>
</comment>
<keyword evidence="2" id="KW-1185">Reference proteome</keyword>
<protein>
    <submittedName>
        <fullName evidence="1">Uncharacterized protein</fullName>
    </submittedName>
</protein>
<reference evidence="1 2" key="1">
    <citation type="journal article" date="2021" name="Hortic Res">
        <title>High-quality reference genome and annotation aids understanding of berry development for evergreen blueberry (Vaccinium darrowii).</title>
        <authorList>
            <person name="Yu J."/>
            <person name="Hulse-Kemp A.M."/>
            <person name="Babiker E."/>
            <person name="Staton M."/>
        </authorList>
    </citation>
    <scope>NUCLEOTIDE SEQUENCE [LARGE SCALE GENOMIC DNA]</scope>
    <source>
        <strain evidence="2">cv. NJ 8807/NJ 8810</strain>
        <tissue evidence="1">Young leaf</tissue>
    </source>
</reference>
<dbReference type="EMBL" id="CM037161">
    <property type="protein sequence ID" value="KAH7855261.1"/>
    <property type="molecule type" value="Genomic_DNA"/>
</dbReference>
<sequence>MLMADEVVEKLGNVHLSDDEGDEIVLHDGLVQEAVSSCRFSFLGKLLSTKRYNTMAMKDSLPRAWGMPTTLKIVELDGNLFHFQFESEDHFLKVINGGPWNFDNHLLVIRVWEPGLVSKDVVFHSLECWVQIWGLPAGFITPVIGETVGNKIGNVIAVDSKAMAAGRGRFIRVRVHLSLDKPLKRGSNIVLGKGSRHWLDYKYERVNVVCFYCGLIGHDMNGCSTREEDEKLGQARPNKFGEEIKAGSGVRKGVGISAVEVGNSDGGLQKVGATGAAAANQRSGKGPLIPDSVRKVSDSSAFGGRFGGADEGKSNFIEIEDNAIVSLNGKNRCMGDLILTSSNLNPTRGGNSSNNLTPLDRPAVACSGPILTGPPADGPNVGIVGTHVVGPPNLSIPCNGLDNLVEVRVQENPPITSPFLLSPLVFKAGGESLTPAKKKVPSRIKSTKQGKNFGSISGVGSRASIILGKKRPQSEPNSGEGNCSTSDGDARKERRVGDGQDWVEETNPKGSPPAP</sequence>
<dbReference type="Proteomes" id="UP000828048">
    <property type="component" value="Chromosome 11"/>
</dbReference>
<organism evidence="1 2">
    <name type="scientific">Vaccinium darrowii</name>
    <dbReference type="NCBI Taxonomy" id="229202"/>
    <lineage>
        <taxon>Eukaryota</taxon>
        <taxon>Viridiplantae</taxon>
        <taxon>Streptophyta</taxon>
        <taxon>Embryophyta</taxon>
        <taxon>Tracheophyta</taxon>
        <taxon>Spermatophyta</taxon>
        <taxon>Magnoliopsida</taxon>
        <taxon>eudicotyledons</taxon>
        <taxon>Gunneridae</taxon>
        <taxon>Pentapetalae</taxon>
        <taxon>asterids</taxon>
        <taxon>Ericales</taxon>
        <taxon>Ericaceae</taxon>
        <taxon>Vaccinioideae</taxon>
        <taxon>Vaccinieae</taxon>
        <taxon>Vaccinium</taxon>
    </lineage>
</organism>